<evidence type="ECO:0000256" key="7">
    <source>
        <dbReference type="ARBA" id="ARBA00023242"/>
    </source>
</evidence>
<evidence type="ECO:0000256" key="8">
    <source>
        <dbReference type="SAM" id="MobiDB-lite"/>
    </source>
</evidence>
<dbReference type="GO" id="GO:0080092">
    <property type="term" value="P:regulation of pollen tube growth"/>
    <property type="evidence" value="ECO:0007669"/>
    <property type="project" value="UniProtKB-ARBA"/>
</dbReference>
<gene>
    <name evidence="11" type="ORF">DEO72_LG1g2914</name>
</gene>
<dbReference type="AlphaFoldDB" id="A0A4D6KRV5"/>
<dbReference type="FunFam" id="1.10.10.60:FF:000001">
    <property type="entry name" value="MYB-related transcription factor"/>
    <property type="match status" value="1"/>
</dbReference>
<dbReference type="InterPro" id="IPR001005">
    <property type="entry name" value="SANT/Myb"/>
</dbReference>
<keyword evidence="4" id="KW-0238">DNA-binding</keyword>
<accession>A0A4D6KRV5</accession>
<dbReference type="Pfam" id="PF00249">
    <property type="entry name" value="Myb_DNA-binding"/>
    <property type="match status" value="2"/>
</dbReference>
<dbReference type="Gene3D" id="1.10.10.60">
    <property type="entry name" value="Homeodomain-like"/>
    <property type="match status" value="2"/>
</dbReference>
<dbReference type="GO" id="GO:0003700">
    <property type="term" value="F:DNA-binding transcription factor activity"/>
    <property type="evidence" value="ECO:0007669"/>
    <property type="project" value="UniProtKB-ARBA"/>
</dbReference>
<comment type="subcellular location">
    <subcellularLocation>
        <location evidence="1">Nucleus</location>
    </subcellularLocation>
</comment>
<dbReference type="GO" id="GO:0090406">
    <property type="term" value="C:pollen tube"/>
    <property type="evidence" value="ECO:0007669"/>
    <property type="project" value="UniProtKB-ARBA"/>
</dbReference>
<dbReference type="SUPFAM" id="SSF46689">
    <property type="entry name" value="Homeodomain-like"/>
    <property type="match status" value="1"/>
</dbReference>
<keyword evidence="6" id="KW-0804">Transcription</keyword>
<dbReference type="InterPro" id="IPR009057">
    <property type="entry name" value="Homeodomain-like_sf"/>
</dbReference>
<dbReference type="SMART" id="SM00717">
    <property type="entry name" value="SANT"/>
    <property type="match status" value="2"/>
</dbReference>
<protein>
    <submittedName>
        <fullName evidence="11">Myb proto-oncogene protein</fullName>
    </submittedName>
</protein>
<organism evidence="11 12">
    <name type="scientific">Vigna unguiculata</name>
    <name type="common">Cowpea</name>
    <dbReference type="NCBI Taxonomy" id="3917"/>
    <lineage>
        <taxon>Eukaryota</taxon>
        <taxon>Viridiplantae</taxon>
        <taxon>Streptophyta</taxon>
        <taxon>Embryophyta</taxon>
        <taxon>Tracheophyta</taxon>
        <taxon>Spermatophyta</taxon>
        <taxon>Magnoliopsida</taxon>
        <taxon>eudicotyledons</taxon>
        <taxon>Gunneridae</taxon>
        <taxon>Pentapetalae</taxon>
        <taxon>rosids</taxon>
        <taxon>fabids</taxon>
        <taxon>Fabales</taxon>
        <taxon>Fabaceae</taxon>
        <taxon>Papilionoideae</taxon>
        <taxon>50 kb inversion clade</taxon>
        <taxon>NPAAA clade</taxon>
        <taxon>indigoferoid/millettioid clade</taxon>
        <taxon>Phaseoleae</taxon>
        <taxon>Vigna</taxon>
    </lineage>
</organism>
<evidence type="ECO:0000313" key="11">
    <source>
        <dbReference type="EMBL" id="QCD79275.1"/>
    </source>
</evidence>
<evidence type="ECO:0000313" key="12">
    <source>
        <dbReference type="Proteomes" id="UP000501690"/>
    </source>
</evidence>
<feature type="compositionally biased region" description="Polar residues" evidence="8">
    <location>
        <begin position="485"/>
        <end position="498"/>
    </location>
</feature>
<keyword evidence="7" id="KW-0539">Nucleus</keyword>
<keyword evidence="12" id="KW-1185">Reference proteome</keyword>
<feature type="domain" description="Myb-like" evidence="9">
    <location>
        <begin position="144"/>
        <end position="194"/>
    </location>
</feature>
<evidence type="ECO:0000256" key="2">
    <source>
        <dbReference type="ARBA" id="ARBA00022737"/>
    </source>
</evidence>
<dbReference type="GO" id="GO:0048235">
    <property type="term" value="P:pollen sperm cell differentiation"/>
    <property type="evidence" value="ECO:0007669"/>
    <property type="project" value="UniProtKB-ARBA"/>
</dbReference>
<evidence type="ECO:0000256" key="1">
    <source>
        <dbReference type="ARBA" id="ARBA00004123"/>
    </source>
</evidence>
<feature type="domain" description="HTH myb-type" evidence="10">
    <location>
        <begin position="144"/>
        <end position="198"/>
    </location>
</feature>
<dbReference type="CDD" id="cd00167">
    <property type="entry name" value="SANT"/>
    <property type="match status" value="2"/>
</dbReference>
<evidence type="ECO:0000259" key="10">
    <source>
        <dbReference type="PROSITE" id="PS51294"/>
    </source>
</evidence>
<dbReference type="Proteomes" id="UP000501690">
    <property type="component" value="Linkage Group LG1"/>
</dbReference>
<proteinExistence type="predicted"/>
<dbReference type="PANTHER" id="PTHR47995">
    <property type="entry name" value="TRANSCRIPTION FACTOR MYB33-RELATED"/>
    <property type="match status" value="1"/>
</dbReference>
<evidence type="ECO:0000256" key="4">
    <source>
        <dbReference type="ARBA" id="ARBA00023125"/>
    </source>
</evidence>
<dbReference type="InterPro" id="IPR017930">
    <property type="entry name" value="Myb_dom"/>
</dbReference>
<evidence type="ECO:0000259" key="9">
    <source>
        <dbReference type="PROSITE" id="PS50090"/>
    </source>
</evidence>
<reference evidence="11 12" key="1">
    <citation type="submission" date="2019-04" db="EMBL/GenBank/DDBJ databases">
        <title>An improved genome assembly and genetic linkage map for asparagus bean, Vigna unguiculata ssp. sesquipedialis.</title>
        <authorList>
            <person name="Xia Q."/>
            <person name="Zhang R."/>
            <person name="Dong Y."/>
        </authorList>
    </citation>
    <scope>NUCLEOTIDE SEQUENCE [LARGE SCALE GENOMIC DNA]</scope>
    <source>
        <tissue evidence="11">Leaf</tissue>
    </source>
</reference>
<dbReference type="GO" id="GO:0003677">
    <property type="term" value="F:DNA binding"/>
    <property type="evidence" value="ECO:0007669"/>
    <property type="project" value="UniProtKB-KW"/>
</dbReference>
<dbReference type="PROSITE" id="PS51294">
    <property type="entry name" value="HTH_MYB"/>
    <property type="match status" value="2"/>
</dbReference>
<keyword evidence="2" id="KW-0677">Repeat</keyword>
<evidence type="ECO:0000256" key="6">
    <source>
        <dbReference type="ARBA" id="ARBA00023163"/>
    </source>
</evidence>
<feature type="region of interest" description="Disordered" evidence="8">
    <location>
        <begin position="449"/>
        <end position="527"/>
    </location>
</feature>
<feature type="domain" description="Myb-like" evidence="9">
    <location>
        <begin position="91"/>
        <end position="143"/>
    </location>
</feature>
<evidence type="ECO:0000256" key="3">
    <source>
        <dbReference type="ARBA" id="ARBA00023015"/>
    </source>
</evidence>
<evidence type="ECO:0000256" key="5">
    <source>
        <dbReference type="ARBA" id="ARBA00023159"/>
    </source>
</evidence>
<keyword evidence="5" id="KW-0010">Activator</keyword>
<feature type="domain" description="HTH myb-type" evidence="10">
    <location>
        <begin position="91"/>
        <end position="143"/>
    </location>
</feature>
<keyword evidence="3" id="KW-0805">Transcription regulation</keyword>
<sequence>MWCSYLNLLISKSIADEFWLVIDSRDHGFHLCLANSVINQLRLLFAIIVPGILTAMSSVTSGGDDRKIYRGRKSSSSLDEEAGVGGNMGGEVPLKKGPWTAAEDAILLEYVNKHGQGNWNAVQKYSGLARCGKSCRLRWANHLRPDLKKGAFTQEEENRILELHAKMGNKWARMASELPGRTDNEIKNYWNTRIKRMQRAGLPIYPPEICERILNGNQESKNIGPLNIEASQHDNLSQTDKFGIPEMDLKTVKFHHDPSQVPGIFDMPENMFEQSSDSSYLFPTIYPSKRRRESEILYNSFGSCTSNALPLFDQYGNYTGDQTRFYPPFDPVLNTSNQFHGDNINGSHAMLNGNVSSSVPLFGARKLELPSLQYTETQHGSWVTHGSPLPSLESVDTLIQSPPVESIPSDLISPQSSGLLDAIVYNSKSVKNSNTDLFFPVITGTSNEAAGSSTLNHPYKTEWDEQGESNSPLGQSAASVMTDYTPISSVDGPQSIETTQDHDDKDQALTWFPNSSRKKRKPEQVDFSQRPDALFDLAWFGNNTDYGFNQSDLKDALNALLGEDYSGNFAEHSKDKQ</sequence>
<name>A0A4D6KRV5_VIGUN</name>
<dbReference type="EMBL" id="CP039345">
    <property type="protein sequence ID" value="QCD79275.1"/>
    <property type="molecule type" value="Genomic_DNA"/>
</dbReference>
<dbReference type="FunFam" id="1.10.10.60:FF:000404">
    <property type="entry name" value="Transcription factor MYB97"/>
    <property type="match status" value="1"/>
</dbReference>
<dbReference type="PANTHER" id="PTHR47995:SF18">
    <property type="entry name" value="TRANSCRIPTION FACTOR MYB65"/>
    <property type="match status" value="1"/>
</dbReference>
<feature type="region of interest" description="Disordered" evidence="8">
    <location>
        <begin position="60"/>
        <end position="89"/>
    </location>
</feature>
<dbReference type="PROSITE" id="PS50090">
    <property type="entry name" value="MYB_LIKE"/>
    <property type="match status" value="2"/>
</dbReference>
<feature type="compositionally biased region" description="Polar residues" evidence="8">
    <location>
        <begin position="468"/>
        <end position="479"/>
    </location>
</feature>
<dbReference type="GO" id="GO:0005634">
    <property type="term" value="C:nucleus"/>
    <property type="evidence" value="ECO:0007669"/>
    <property type="project" value="UniProtKB-SubCell"/>
</dbReference>